<dbReference type="AlphaFoldDB" id="A0A2K1FRA6"/>
<evidence type="ECO:0008006" key="10">
    <source>
        <dbReference type="Google" id="ProtNLM"/>
    </source>
</evidence>
<gene>
    <name evidence="8" type="ORF">C1S70_31475</name>
</gene>
<keyword evidence="4" id="KW-0233">DNA recombination</keyword>
<dbReference type="Gene3D" id="1.10.443.10">
    <property type="entry name" value="Intergrase catalytic core"/>
    <property type="match status" value="1"/>
</dbReference>
<dbReference type="GO" id="GO:0003677">
    <property type="term" value="F:DNA binding"/>
    <property type="evidence" value="ECO:0007669"/>
    <property type="project" value="UniProtKB-UniRule"/>
</dbReference>
<dbReference type="PROSITE" id="PS51900">
    <property type="entry name" value="CB"/>
    <property type="match status" value="1"/>
</dbReference>
<dbReference type="InterPro" id="IPR044068">
    <property type="entry name" value="CB"/>
</dbReference>
<evidence type="ECO:0000259" key="6">
    <source>
        <dbReference type="PROSITE" id="PS51898"/>
    </source>
</evidence>
<evidence type="ECO:0000259" key="7">
    <source>
        <dbReference type="PROSITE" id="PS51900"/>
    </source>
</evidence>
<dbReference type="Proteomes" id="UP000236268">
    <property type="component" value="Unassembled WGS sequence"/>
</dbReference>
<dbReference type="InterPro" id="IPR010998">
    <property type="entry name" value="Integrase_recombinase_N"/>
</dbReference>
<dbReference type="CDD" id="cd01189">
    <property type="entry name" value="INT_ICEBs1_C_like"/>
    <property type="match status" value="1"/>
</dbReference>
<comment type="caution">
    <text evidence="8">The sequence shown here is derived from an EMBL/GenBank/DDBJ whole genome shotgun (WGS) entry which is preliminary data.</text>
</comment>
<dbReference type="Pfam" id="PF00589">
    <property type="entry name" value="Phage_integrase"/>
    <property type="match status" value="1"/>
</dbReference>
<dbReference type="InterPro" id="IPR050090">
    <property type="entry name" value="Tyrosine_recombinase_XerCD"/>
</dbReference>
<dbReference type="SUPFAM" id="SSF56349">
    <property type="entry name" value="DNA breaking-rejoining enzymes"/>
    <property type="match status" value="1"/>
</dbReference>
<comment type="similarity">
    <text evidence="1">Belongs to the 'phage' integrase family.</text>
</comment>
<evidence type="ECO:0000256" key="3">
    <source>
        <dbReference type="ARBA" id="ARBA00023125"/>
    </source>
</evidence>
<protein>
    <recommendedName>
        <fullName evidence="10">Site-specific integrase</fullName>
    </recommendedName>
</protein>
<dbReference type="PANTHER" id="PTHR30349">
    <property type="entry name" value="PHAGE INTEGRASE-RELATED"/>
    <property type="match status" value="1"/>
</dbReference>
<feature type="domain" description="Tyr recombinase" evidence="6">
    <location>
        <begin position="174"/>
        <end position="378"/>
    </location>
</feature>
<evidence type="ECO:0000256" key="4">
    <source>
        <dbReference type="ARBA" id="ARBA00023172"/>
    </source>
</evidence>
<evidence type="ECO:0000256" key="2">
    <source>
        <dbReference type="ARBA" id="ARBA00022908"/>
    </source>
</evidence>
<evidence type="ECO:0000313" key="9">
    <source>
        <dbReference type="Proteomes" id="UP000236268"/>
    </source>
</evidence>
<dbReference type="PANTHER" id="PTHR30349:SF64">
    <property type="entry name" value="PROPHAGE INTEGRASE INTD-RELATED"/>
    <property type="match status" value="1"/>
</dbReference>
<organism evidence="8 9">
    <name type="scientific">Azospirillum argentinense</name>
    <dbReference type="NCBI Taxonomy" id="2970906"/>
    <lineage>
        <taxon>Bacteria</taxon>
        <taxon>Pseudomonadati</taxon>
        <taxon>Pseudomonadota</taxon>
        <taxon>Alphaproteobacteria</taxon>
        <taxon>Rhodospirillales</taxon>
        <taxon>Azospirillaceae</taxon>
        <taxon>Azospirillum</taxon>
    </lineage>
</organism>
<dbReference type="InterPro" id="IPR002104">
    <property type="entry name" value="Integrase_catalytic"/>
</dbReference>
<evidence type="ECO:0000256" key="5">
    <source>
        <dbReference type="PROSITE-ProRule" id="PRU01248"/>
    </source>
</evidence>
<evidence type="ECO:0000313" key="8">
    <source>
        <dbReference type="EMBL" id="PNQ94979.1"/>
    </source>
</evidence>
<proteinExistence type="inferred from homology"/>
<dbReference type="RefSeq" id="WP_103041726.1">
    <property type="nucleotide sequence ID" value="NZ_POWG01000068.1"/>
</dbReference>
<keyword evidence="8" id="KW-0614">Plasmid</keyword>
<accession>A0A2K1FRA6</accession>
<feature type="domain" description="Core-binding (CB)" evidence="7">
    <location>
        <begin position="64"/>
        <end position="151"/>
    </location>
</feature>
<name>A0A2K1FRA6_9PROT</name>
<geneLocation type="plasmid" evidence="8">
    <name>p47unnamed</name>
</geneLocation>
<evidence type="ECO:0000256" key="1">
    <source>
        <dbReference type="ARBA" id="ARBA00008857"/>
    </source>
</evidence>
<dbReference type="Gene3D" id="1.10.150.130">
    <property type="match status" value="1"/>
</dbReference>
<dbReference type="GO" id="GO:0006310">
    <property type="term" value="P:DNA recombination"/>
    <property type="evidence" value="ECO:0007669"/>
    <property type="project" value="UniProtKB-KW"/>
</dbReference>
<dbReference type="InterPro" id="IPR011010">
    <property type="entry name" value="DNA_brk_join_enz"/>
</dbReference>
<dbReference type="EMBL" id="POWG01000068">
    <property type="protein sequence ID" value="PNQ94979.1"/>
    <property type="molecule type" value="Genomic_DNA"/>
</dbReference>
<sequence>MASVNKRRWPHNGVEKEAWIVRYVDHSGKRRGKTFNKKKDADAYKRKVEADMDNGLHVPDGDTDTIKGMGEKLLRHLELRQLNGGLSRQRLYIYRLAFDRGVVPYIGNVKLSELKFSHLDAWWLELSKTSISERTRRDYLKCLKVLESFAIKRGASKKAVVPGFIKELGTLPEKPIRVLNSEQVGRLLEVVEERPKGKQRRTHAILRCAVHLAAFCGLRFGEIMGLTVVNLDLDAQVIQVRHSLNVFGELKGPKTAAGRRDVPIPSHVAEMLREWLRTSFIPNERGLVFRTDGGGDMALTNFHKFCWKPLLRRAGLWDEGGDQYHFHALRHFAASFMIQNGLPVTDVASMLGHRKFDTTLQVYAHPIVGGSRRLETAETMARLLLVSDTRETQETLTP</sequence>
<reference evidence="8 9" key="1">
    <citation type="submission" date="2018-01" db="EMBL/GenBank/DDBJ databases">
        <title>Whole genome sequence of Azospirillum brasilense REC3 isolated from strawberry roots.</title>
        <authorList>
            <person name="Fontana C.A."/>
            <person name="Salazar S.M."/>
            <person name="Bassi D."/>
            <person name="Puglisi E."/>
            <person name="Lovaisa N.C."/>
            <person name="Toffoli L.M."/>
            <person name="Pedraza R."/>
            <person name="Cocconcelli P.S."/>
        </authorList>
    </citation>
    <scope>NUCLEOTIDE SEQUENCE [LARGE SCALE GENOMIC DNA]</scope>
    <source>
        <strain evidence="8 9">REC3</strain>
        <plasmid evidence="8">p47unnamed</plasmid>
    </source>
</reference>
<keyword evidence="2" id="KW-0229">DNA integration</keyword>
<dbReference type="InterPro" id="IPR013762">
    <property type="entry name" value="Integrase-like_cat_sf"/>
</dbReference>
<dbReference type="GO" id="GO:0015074">
    <property type="term" value="P:DNA integration"/>
    <property type="evidence" value="ECO:0007669"/>
    <property type="project" value="UniProtKB-KW"/>
</dbReference>
<dbReference type="PROSITE" id="PS51898">
    <property type="entry name" value="TYR_RECOMBINASE"/>
    <property type="match status" value="1"/>
</dbReference>
<keyword evidence="3 5" id="KW-0238">DNA-binding</keyword>